<dbReference type="STRING" id="46914.JP75_12420"/>
<protein>
    <recommendedName>
        <fullName evidence="3">Phytoene synthase</fullName>
    </recommendedName>
</protein>
<dbReference type="PANTHER" id="PTHR31480">
    <property type="entry name" value="BIFUNCTIONAL LYCOPENE CYCLASE/PHYTOENE SYNTHASE"/>
    <property type="match status" value="1"/>
</dbReference>
<sequence length="281" mass="30492">MPAESFAHAAQILRESDRDRYLSTLALPAAARDGVTAILAFNADIAGIRERVSSPAPGEIRLQWWNDALKGDGHGAVRQNPLADALLTTLDRYALPPGTLQRLIGARRFDLYDDPMPDLETFEGYAGETASTLLQLSAMILNEGLPVEPGDAAGHLGVAQAMVGHLRAFGYVASQGRIMLPWSIFEANGVREAEIFAGTDSEGLHEALGQIAELAEEHFGKAKQAIAALPGNLRPAFAILPVIEAQLRLWKRRGGSPFAAPADEADWRKIGRIGWWTLRNR</sequence>
<organism evidence="1 2">
    <name type="scientific">Devosia riboflavina</name>
    <dbReference type="NCBI Taxonomy" id="46914"/>
    <lineage>
        <taxon>Bacteria</taxon>
        <taxon>Pseudomonadati</taxon>
        <taxon>Pseudomonadota</taxon>
        <taxon>Alphaproteobacteria</taxon>
        <taxon>Hyphomicrobiales</taxon>
        <taxon>Devosiaceae</taxon>
        <taxon>Devosia</taxon>
    </lineage>
</organism>
<dbReference type="AlphaFoldDB" id="A0A087M1P2"/>
<dbReference type="Gene3D" id="1.10.600.10">
    <property type="entry name" value="Farnesyl Diphosphate Synthase"/>
    <property type="match status" value="1"/>
</dbReference>
<dbReference type="GO" id="GO:0016765">
    <property type="term" value="F:transferase activity, transferring alkyl or aryl (other than methyl) groups"/>
    <property type="evidence" value="ECO:0007669"/>
    <property type="project" value="UniProtKB-ARBA"/>
</dbReference>
<dbReference type="Proteomes" id="UP000028981">
    <property type="component" value="Unassembled WGS sequence"/>
</dbReference>
<keyword evidence="2" id="KW-1185">Reference proteome</keyword>
<dbReference type="OrthoDB" id="9814909at2"/>
<proteinExistence type="predicted"/>
<dbReference type="InterPro" id="IPR008949">
    <property type="entry name" value="Isoprenoid_synthase_dom_sf"/>
</dbReference>
<evidence type="ECO:0008006" key="3">
    <source>
        <dbReference type="Google" id="ProtNLM"/>
    </source>
</evidence>
<dbReference type="InterPro" id="IPR002060">
    <property type="entry name" value="Squ/phyt_synthse"/>
</dbReference>
<gene>
    <name evidence="1" type="ORF">JP75_12420</name>
</gene>
<name>A0A087M1P2_9HYPH</name>
<evidence type="ECO:0000313" key="2">
    <source>
        <dbReference type="Proteomes" id="UP000028981"/>
    </source>
</evidence>
<dbReference type="EMBL" id="JQGC01000010">
    <property type="protein sequence ID" value="KFL30795.1"/>
    <property type="molecule type" value="Genomic_DNA"/>
</dbReference>
<dbReference type="Pfam" id="PF00494">
    <property type="entry name" value="SQS_PSY"/>
    <property type="match status" value="1"/>
</dbReference>
<dbReference type="RefSeq" id="WP_035083176.1">
    <property type="nucleotide sequence ID" value="NZ_JQGC01000010.1"/>
</dbReference>
<comment type="caution">
    <text evidence="1">The sequence shown here is derived from an EMBL/GenBank/DDBJ whole genome shotgun (WGS) entry which is preliminary data.</text>
</comment>
<accession>A0A087M1P2</accession>
<dbReference type="SUPFAM" id="SSF48576">
    <property type="entry name" value="Terpenoid synthases"/>
    <property type="match status" value="1"/>
</dbReference>
<reference evidence="1 2" key="1">
    <citation type="submission" date="2014-08" db="EMBL/GenBank/DDBJ databases">
        <authorList>
            <person name="Hassan Y.I."/>
            <person name="Lepp D."/>
            <person name="Zhou T."/>
        </authorList>
    </citation>
    <scope>NUCLEOTIDE SEQUENCE [LARGE SCALE GENOMIC DNA]</scope>
    <source>
        <strain evidence="1 2">IFO13584</strain>
    </source>
</reference>
<evidence type="ECO:0000313" key="1">
    <source>
        <dbReference type="EMBL" id="KFL30795.1"/>
    </source>
</evidence>